<protein>
    <submittedName>
        <fullName evidence="3">SDR family oxidoreductase</fullName>
    </submittedName>
</protein>
<dbReference type="PRINTS" id="PR00080">
    <property type="entry name" value="SDRFAMILY"/>
</dbReference>
<keyword evidence="4" id="KW-1185">Reference proteome</keyword>
<keyword evidence="2" id="KW-0560">Oxidoreductase</keyword>
<dbReference type="Proteomes" id="UP000436483">
    <property type="component" value="Unassembled WGS sequence"/>
</dbReference>
<dbReference type="AlphaFoldDB" id="A0A7X3SRI9"/>
<dbReference type="InterPro" id="IPR020904">
    <property type="entry name" value="Sc_DH/Rdtase_CS"/>
</dbReference>
<comment type="caution">
    <text evidence="3">The sequence shown here is derived from an EMBL/GenBank/DDBJ whole genome shotgun (WGS) entry which is preliminary data.</text>
</comment>
<dbReference type="FunFam" id="3.40.50.720:FF:000084">
    <property type="entry name" value="Short-chain dehydrogenase reductase"/>
    <property type="match status" value="1"/>
</dbReference>
<dbReference type="SUPFAM" id="SSF51735">
    <property type="entry name" value="NAD(P)-binding Rossmann-fold domains"/>
    <property type="match status" value="1"/>
</dbReference>
<gene>
    <name evidence="3" type="ORF">GR328_25310</name>
</gene>
<comment type="similarity">
    <text evidence="1">Belongs to the short-chain dehydrogenases/reductases (SDR) family.</text>
</comment>
<proteinExistence type="inferred from homology"/>
<evidence type="ECO:0000313" key="3">
    <source>
        <dbReference type="EMBL" id="MXQ14706.1"/>
    </source>
</evidence>
<dbReference type="Pfam" id="PF13561">
    <property type="entry name" value="adh_short_C2"/>
    <property type="match status" value="1"/>
</dbReference>
<dbReference type="InterPro" id="IPR002347">
    <property type="entry name" value="SDR_fam"/>
</dbReference>
<dbReference type="InterPro" id="IPR036291">
    <property type="entry name" value="NAD(P)-bd_dom_sf"/>
</dbReference>
<evidence type="ECO:0000313" key="4">
    <source>
        <dbReference type="Proteomes" id="UP000436483"/>
    </source>
</evidence>
<dbReference type="PANTHER" id="PTHR24321">
    <property type="entry name" value="DEHYDROGENASES, SHORT CHAIN"/>
    <property type="match status" value="1"/>
</dbReference>
<dbReference type="RefSeq" id="WP_160888419.1">
    <property type="nucleotide sequence ID" value="NZ_WURB01000043.1"/>
</dbReference>
<name>A0A7X3SRI9_9HYPH</name>
<reference evidence="3 4" key="2">
    <citation type="submission" date="2020-01" db="EMBL/GenBank/DDBJ databases">
        <title>Microvirga sp. nov., an arsenate reduction bacterium isolated from Tibet hotspring sediments.</title>
        <authorList>
            <person name="Xian W.-D."/>
            <person name="Li W.-J."/>
        </authorList>
    </citation>
    <scope>NUCLEOTIDE SEQUENCE [LARGE SCALE GENOMIC DNA]</scope>
    <source>
        <strain evidence="3 4">KCTC 23863</strain>
    </source>
</reference>
<dbReference type="Gene3D" id="3.40.50.720">
    <property type="entry name" value="NAD(P)-binding Rossmann-like Domain"/>
    <property type="match status" value="1"/>
</dbReference>
<evidence type="ECO:0000256" key="1">
    <source>
        <dbReference type="ARBA" id="ARBA00006484"/>
    </source>
</evidence>
<dbReference type="PRINTS" id="PR00081">
    <property type="entry name" value="GDHRDH"/>
</dbReference>
<dbReference type="GO" id="GO:0016491">
    <property type="term" value="F:oxidoreductase activity"/>
    <property type="evidence" value="ECO:0007669"/>
    <property type="project" value="UniProtKB-KW"/>
</dbReference>
<dbReference type="PROSITE" id="PS00061">
    <property type="entry name" value="ADH_SHORT"/>
    <property type="match status" value="1"/>
</dbReference>
<organism evidence="3 4">
    <name type="scientific">Microvirga makkahensis</name>
    <dbReference type="NCBI Taxonomy" id="1128670"/>
    <lineage>
        <taxon>Bacteria</taxon>
        <taxon>Pseudomonadati</taxon>
        <taxon>Pseudomonadota</taxon>
        <taxon>Alphaproteobacteria</taxon>
        <taxon>Hyphomicrobiales</taxon>
        <taxon>Methylobacteriaceae</taxon>
        <taxon>Microvirga</taxon>
    </lineage>
</organism>
<dbReference type="PANTHER" id="PTHR24321:SF8">
    <property type="entry name" value="ESTRADIOL 17-BETA-DEHYDROGENASE 8-RELATED"/>
    <property type="match status" value="1"/>
</dbReference>
<dbReference type="OrthoDB" id="9792355at2"/>
<accession>A0A7X3SRI9</accession>
<dbReference type="EMBL" id="WURB01000043">
    <property type="protein sequence ID" value="MXQ14706.1"/>
    <property type="molecule type" value="Genomic_DNA"/>
</dbReference>
<sequence length="251" mass="26050">MSFRGLEGKVALITGGAGAIGAAIVVRLIEEGCDVVAVDRDETALEKLAQIVAADRLQTLTADLSTQEGAQRGVRHAVEVFGGVDLLANAVGILGKSGPITELTVEDFDLVYAVNVRGIFLTMQSALRQMIAQRRGGSIVNFASVAALKARADRSLYGASKRAVVALSQSAAVENGKHGIRVNAVCPGAIESPMVARLAQEAGMGPWGSTARPIERNGRPDEVANLVAYLLSDEASYSTGGVYTVDGGLTA</sequence>
<reference evidence="3 4" key="1">
    <citation type="submission" date="2019-12" db="EMBL/GenBank/DDBJ databases">
        <authorList>
            <person name="Yuan C.-G."/>
        </authorList>
    </citation>
    <scope>NUCLEOTIDE SEQUENCE [LARGE SCALE GENOMIC DNA]</scope>
    <source>
        <strain evidence="3 4">KCTC 23863</strain>
    </source>
</reference>
<evidence type="ECO:0000256" key="2">
    <source>
        <dbReference type="ARBA" id="ARBA00023002"/>
    </source>
</evidence>
<dbReference type="CDD" id="cd05233">
    <property type="entry name" value="SDR_c"/>
    <property type="match status" value="1"/>
</dbReference>